<name>A0A5S9PN32_9GAMM</name>
<feature type="region of interest" description="Disordered" evidence="1">
    <location>
        <begin position="41"/>
        <end position="83"/>
    </location>
</feature>
<dbReference type="AlphaFoldDB" id="A0A5S9PN32"/>
<dbReference type="EMBL" id="CACSIO010000012">
    <property type="protein sequence ID" value="CAA0105673.1"/>
    <property type="molecule type" value="Genomic_DNA"/>
</dbReference>
<feature type="region of interest" description="Disordered" evidence="1">
    <location>
        <begin position="119"/>
        <end position="172"/>
    </location>
</feature>
<organism evidence="2 3">
    <name type="scientific">BD1-7 clade bacterium</name>
    <dbReference type="NCBI Taxonomy" id="2029982"/>
    <lineage>
        <taxon>Bacteria</taxon>
        <taxon>Pseudomonadati</taxon>
        <taxon>Pseudomonadota</taxon>
        <taxon>Gammaproteobacteria</taxon>
        <taxon>Cellvibrionales</taxon>
        <taxon>Spongiibacteraceae</taxon>
        <taxon>BD1-7 clade</taxon>
    </lineage>
</organism>
<accession>A0A5S9PN32</accession>
<proteinExistence type="predicted"/>
<reference evidence="2 3" key="1">
    <citation type="submission" date="2019-11" db="EMBL/GenBank/DDBJ databases">
        <authorList>
            <person name="Holert J."/>
        </authorList>
    </citation>
    <scope>NUCLEOTIDE SEQUENCE [LARGE SCALE GENOMIC DNA]</scope>
    <source>
        <strain evidence="2">SB11_3</strain>
    </source>
</reference>
<protein>
    <submittedName>
        <fullName evidence="2">Uncharacterized protein</fullName>
    </submittedName>
</protein>
<feature type="compositionally biased region" description="Polar residues" evidence="1">
    <location>
        <begin position="74"/>
        <end position="83"/>
    </location>
</feature>
<feature type="compositionally biased region" description="Polar residues" evidence="1">
    <location>
        <begin position="119"/>
        <end position="128"/>
    </location>
</feature>
<evidence type="ECO:0000313" key="2">
    <source>
        <dbReference type="EMBL" id="CAA0105673.1"/>
    </source>
</evidence>
<dbReference type="Proteomes" id="UP000441399">
    <property type="component" value="Unassembled WGS sequence"/>
</dbReference>
<feature type="compositionally biased region" description="Basic and acidic residues" evidence="1">
    <location>
        <begin position="136"/>
        <end position="149"/>
    </location>
</feature>
<evidence type="ECO:0000256" key="1">
    <source>
        <dbReference type="SAM" id="MobiDB-lite"/>
    </source>
</evidence>
<sequence>MGSASHTELPTSFTSYAQDASASLALTALLVTYACASQAPYSSQGDKQASDGTQVRGGKPAHDNAMDDRPTVELASSAQSDASNVLVGAALPEYWRRAKPDAQGLTVLLVSNAADVSDVQASAESQVSYAEDTEDTADKEGMADNKGDDGASSTDNRPNTIHTHGTAHKQSY</sequence>
<feature type="compositionally biased region" description="Basic and acidic residues" evidence="1">
    <location>
        <begin position="60"/>
        <end position="71"/>
    </location>
</feature>
<keyword evidence="3" id="KW-1185">Reference proteome</keyword>
<evidence type="ECO:0000313" key="3">
    <source>
        <dbReference type="Proteomes" id="UP000441399"/>
    </source>
</evidence>
<gene>
    <name evidence="2" type="ORF">OPDIPICF_00982</name>
</gene>
<feature type="compositionally biased region" description="Polar residues" evidence="1">
    <location>
        <begin position="41"/>
        <end position="53"/>
    </location>
</feature>
<feature type="compositionally biased region" description="Polar residues" evidence="1">
    <location>
        <begin position="151"/>
        <end position="164"/>
    </location>
</feature>